<protein>
    <submittedName>
        <fullName evidence="1">Uncharacterized protein</fullName>
    </submittedName>
</protein>
<evidence type="ECO:0000313" key="1">
    <source>
        <dbReference type="EMBL" id="PXY28205.1"/>
    </source>
</evidence>
<reference evidence="1 2" key="1">
    <citation type="submission" date="2016-07" db="EMBL/GenBank/DDBJ databases">
        <title>Draft genome sequence of Prauserella muralis DSM 45305, isolated from a mould-covered wall in an indoor environment.</title>
        <authorList>
            <person name="Ruckert C."/>
            <person name="Albersmeier A."/>
            <person name="Jiang C.-L."/>
            <person name="Jiang Y."/>
            <person name="Kalinowski J."/>
            <person name="Schneider O."/>
            <person name="Winkler A."/>
            <person name="Zotchev S.B."/>
        </authorList>
    </citation>
    <scope>NUCLEOTIDE SEQUENCE [LARGE SCALE GENOMIC DNA]</scope>
    <source>
        <strain evidence="1 2">DSM 45305</strain>
    </source>
</reference>
<dbReference type="EMBL" id="MASW01000002">
    <property type="protein sequence ID" value="PXY28205.1"/>
    <property type="molecule type" value="Genomic_DNA"/>
</dbReference>
<comment type="caution">
    <text evidence="1">The sequence shown here is derived from an EMBL/GenBank/DDBJ whole genome shotgun (WGS) entry which is preliminary data.</text>
</comment>
<organism evidence="1 2">
    <name type="scientific">Prauserella muralis</name>
    <dbReference type="NCBI Taxonomy" id="588067"/>
    <lineage>
        <taxon>Bacteria</taxon>
        <taxon>Bacillati</taxon>
        <taxon>Actinomycetota</taxon>
        <taxon>Actinomycetes</taxon>
        <taxon>Pseudonocardiales</taxon>
        <taxon>Pseudonocardiaceae</taxon>
        <taxon>Prauserella</taxon>
    </lineage>
</organism>
<dbReference type="Proteomes" id="UP000249915">
    <property type="component" value="Unassembled WGS sequence"/>
</dbReference>
<gene>
    <name evidence="1" type="ORF">BAY60_17925</name>
</gene>
<name>A0A2V4B556_9PSEU</name>
<accession>A0A2V4B556</accession>
<keyword evidence="2" id="KW-1185">Reference proteome</keyword>
<dbReference type="RefSeq" id="WP_112282213.1">
    <property type="nucleotide sequence ID" value="NZ_MASW01000002.1"/>
</dbReference>
<dbReference type="AlphaFoldDB" id="A0A2V4B556"/>
<evidence type="ECO:0000313" key="2">
    <source>
        <dbReference type="Proteomes" id="UP000249915"/>
    </source>
</evidence>
<sequence>MSGAGGRDAEPRARRAEFRAYVRAHHPDAGGDADAFVAGLARFAERGRRSSVADRADAPVVFVSRPGALTRLVRWWRRRRSPPRVR</sequence>
<proteinExistence type="predicted"/>